<dbReference type="AlphaFoldDB" id="A0AAX1PJT7"/>
<dbReference type="CDD" id="cd03357">
    <property type="entry name" value="LbH_MAT_GAT"/>
    <property type="match status" value="1"/>
</dbReference>
<comment type="function">
    <text evidence="6">Acetyltransferase implicated in the O-acetylation of Nod factors.</text>
</comment>
<dbReference type="GO" id="GO:0016407">
    <property type="term" value="F:acetyltransferase activity"/>
    <property type="evidence" value="ECO:0007669"/>
    <property type="project" value="InterPro"/>
</dbReference>
<organism evidence="9 10">
    <name type="scientific">Aeromonas salmonicida</name>
    <dbReference type="NCBI Taxonomy" id="645"/>
    <lineage>
        <taxon>Bacteria</taxon>
        <taxon>Pseudomonadati</taxon>
        <taxon>Pseudomonadota</taxon>
        <taxon>Gammaproteobacteria</taxon>
        <taxon>Aeromonadales</taxon>
        <taxon>Aeromonadaceae</taxon>
        <taxon>Aeromonas</taxon>
    </lineage>
</organism>
<evidence type="ECO:0000313" key="10">
    <source>
        <dbReference type="Proteomes" id="UP000249422"/>
    </source>
</evidence>
<proteinExistence type="inferred from homology"/>
<comment type="caution">
    <text evidence="9">The sequence shown here is derived from an EMBL/GenBank/DDBJ whole genome shotgun (WGS) entry which is preliminary data.</text>
</comment>
<dbReference type="Pfam" id="PF00132">
    <property type="entry name" value="Hexapep"/>
    <property type="match status" value="1"/>
</dbReference>
<dbReference type="InterPro" id="IPR024688">
    <property type="entry name" value="Mac_dom"/>
</dbReference>
<evidence type="ECO:0000256" key="2">
    <source>
        <dbReference type="ARBA" id="ARBA00022458"/>
    </source>
</evidence>
<keyword evidence="2" id="KW-0536">Nodulation</keyword>
<comment type="similarity">
    <text evidence="1">Belongs to the transferase hexapeptide repeat family.</text>
</comment>
<evidence type="ECO:0000313" key="9">
    <source>
        <dbReference type="EMBL" id="RAJ05736.1"/>
    </source>
</evidence>
<name>A0AAX1PJT7_AERSA</name>
<dbReference type="FunFam" id="2.160.10.10:FF:000025">
    <property type="entry name" value="Hexapeptide-repeat containing-acetyltransferase"/>
    <property type="match status" value="1"/>
</dbReference>
<dbReference type="PANTHER" id="PTHR23416:SF23">
    <property type="entry name" value="ACETYLTRANSFERASE C18B11.09C-RELATED"/>
    <property type="match status" value="1"/>
</dbReference>
<evidence type="ECO:0000259" key="8">
    <source>
        <dbReference type="SMART" id="SM01266"/>
    </source>
</evidence>
<dbReference type="InterPro" id="IPR011004">
    <property type="entry name" value="Trimer_LpxA-like_sf"/>
</dbReference>
<keyword evidence="4" id="KW-0677">Repeat</keyword>
<gene>
    <name evidence="9" type="ORF">DEU50_106136</name>
</gene>
<sequence>MPLSVRLLPVDRSALEVLRLRDSQPPKSPHANQRAGIPMTEYQKMISSQPYNCMASELDVLRRETARRYRDFNLAEEEDEQLALLQEIVGELAENAFICPPFYCTYGRHISLGKDSYINMGATMLDNAPIRIGANVMIGPNVQIYTAAHALAADARIQGVETALPVTIEDNVWIGGGAILLPGVTVGREAIVGAGAVVTRDVPAGARVVGNPARILPVKAGR</sequence>
<dbReference type="SMART" id="SM01266">
    <property type="entry name" value="Mac"/>
    <property type="match status" value="1"/>
</dbReference>
<dbReference type="Pfam" id="PF12464">
    <property type="entry name" value="Mac"/>
    <property type="match status" value="1"/>
</dbReference>
<dbReference type="PROSITE" id="PS00101">
    <property type="entry name" value="HEXAPEP_TRANSFERASES"/>
    <property type="match status" value="1"/>
</dbReference>
<keyword evidence="5" id="KW-0012">Acyltransferase</keyword>
<evidence type="ECO:0000256" key="6">
    <source>
        <dbReference type="ARBA" id="ARBA00055587"/>
    </source>
</evidence>
<evidence type="ECO:0000256" key="1">
    <source>
        <dbReference type="ARBA" id="ARBA00007274"/>
    </source>
</evidence>
<evidence type="ECO:0000256" key="4">
    <source>
        <dbReference type="ARBA" id="ARBA00022737"/>
    </source>
</evidence>
<dbReference type="InterPro" id="IPR051159">
    <property type="entry name" value="Hexapeptide_acetyltransf"/>
</dbReference>
<dbReference type="InterPro" id="IPR001451">
    <property type="entry name" value="Hexapep"/>
</dbReference>
<protein>
    <recommendedName>
        <fullName evidence="7">Nodulation protein L</fullName>
    </recommendedName>
</protein>
<dbReference type="EMBL" id="QLLM01000006">
    <property type="protein sequence ID" value="RAJ05736.1"/>
    <property type="molecule type" value="Genomic_DNA"/>
</dbReference>
<dbReference type="InterPro" id="IPR018357">
    <property type="entry name" value="Hexapep_transf_CS"/>
</dbReference>
<reference evidence="9 10" key="1">
    <citation type="submission" date="2018-06" db="EMBL/GenBank/DDBJ databases">
        <title>Freshwater and sediment microbial communities from various areas in North America, analyzing microbe dynamics in response to fracking.</title>
        <authorList>
            <person name="Lamendella R."/>
        </authorList>
    </citation>
    <scope>NUCLEOTIDE SEQUENCE [LARGE SCALE GENOMIC DNA]</scope>
    <source>
        <strain evidence="9 10">17</strain>
    </source>
</reference>
<keyword evidence="3" id="KW-0808">Transferase</keyword>
<feature type="domain" description="Maltose/galactoside acetyltransferase" evidence="8">
    <location>
        <begin position="42"/>
        <end position="94"/>
    </location>
</feature>
<accession>A0AAX1PJT7</accession>
<evidence type="ECO:0000256" key="7">
    <source>
        <dbReference type="ARBA" id="ARBA00067695"/>
    </source>
</evidence>
<dbReference type="Proteomes" id="UP000249422">
    <property type="component" value="Unassembled WGS sequence"/>
</dbReference>
<dbReference type="Gene3D" id="2.160.10.10">
    <property type="entry name" value="Hexapeptide repeat proteins"/>
    <property type="match status" value="1"/>
</dbReference>
<evidence type="ECO:0000256" key="5">
    <source>
        <dbReference type="ARBA" id="ARBA00023315"/>
    </source>
</evidence>
<dbReference type="SUPFAM" id="SSF51161">
    <property type="entry name" value="Trimeric LpxA-like enzymes"/>
    <property type="match status" value="1"/>
</dbReference>
<evidence type="ECO:0000256" key="3">
    <source>
        <dbReference type="ARBA" id="ARBA00022679"/>
    </source>
</evidence>
<dbReference type="PANTHER" id="PTHR23416">
    <property type="entry name" value="SIALIC ACID SYNTHASE-RELATED"/>
    <property type="match status" value="1"/>
</dbReference>
<dbReference type="GO" id="GO:0008374">
    <property type="term" value="F:O-acyltransferase activity"/>
    <property type="evidence" value="ECO:0007669"/>
    <property type="project" value="TreeGrafter"/>
</dbReference>